<comment type="similarity">
    <text evidence="2">Belongs to the eIF-2B gamma/epsilon subunits family.</text>
</comment>
<keyword evidence="3" id="KW-0963">Cytoplasm</keyword>
<evidence type="ECO:0000256" key="2">
    <source>
        <dbReference type="ARBA" id="ARBA00007878"/>
    </source>
</evidence>
<dbReference type="Gene3D" id="3.90.550.10">
    <property type="entry name" value="Spore Coat Polysaccharide Biosynthesis Protein SpsA, Chain A"/>
    <property type="match status" value="1"/>
</dbReference>
<comment type="function">
    <text evidence="8">Acts as a component of the translation initiation factor 2B (eIF2B) complex, which catalyzes the exchange of GDP for GTP on the eukaryotic initiation factor 2 (eIF2) complex gamma subunit. Its guanine nucleotide exchange factor activity is repressed when bound to eIF2 complex phosphorylated on the alpha subunit, thereby limiting the amount of methionyl-initiator methionine tRNA available to the ribosome and consequently global translation is repressed.</text>
</comment>
<evidence type="ECO:0000256" key="9">
    <source>
        <dbReference type="ARBA" id="ARBA00046432"/>
    </source>
</evidence>
<dbReference type="EMBL" id="JANBUW010001111">
    <property type="protein sequence ID" value="KAJ2844338.1"/>
    <property type="molecule type" value="Genomic_DNA"/>
</dbReference>
<reference evidence="12" key="1">
    <citation type="submission" date="2022-07" db="EMBL/GenBank/DDBJ databases">
        <title>Phylogenomic reconstructions and comparative analyses of Kickxellomycotina fungi.</title>
        <authorList>
            <person name="Reynolds N.K."/>
            <person name="Stajich J.E."/>
            <person name="Barry K."/>
            <person name="Grigoriev I.V."/>
            <person name="Crous P."/>
            <person name="Smith M.E."/>
        </authorList>
    </citation>
    <scope>NUCLEOTIDE SEQUENCE</scope>
    <source>
        <strain evidence="12">NRRL 1566</strain>
    </source>
</reference>
<dbReference type="InterPro" id="IPR005835">
    <property type="entry name" value="NTP_transferase_dom"/>
</dbReference>
<evidence type="ECO:0000256" key="8">
    <source>
        <dbReference type="ARBA" id="ARBA00045373"/>
    </source>
</evidence>
<evidence type="ECO:0000259" key="10">
    <source>
        <dbReference type="Pfam" id="PF00483"/>
    </source>
</evidence>
<dbReference type="GO" id="GO:0003743">
    <property type="term" value="F:translation initiation factor activity"/>
    <property type="evidence" value="ECO:0007669"/>
    <property type="project" value="UniProtKB-KW"/>
</dbReference>
<evidence type="ECO:0000256" key="1">
    <source>
        <dbReference type="ARBA" id="ARBA00004514"/>
    </source>
</evidence>
<dbReference type="GO" id="GO:0002183">
    <property type="term" value="P:cytoplasmic translational initiation"/>
    <property type="evidence" value="ECO:0007669"/>
    <property type="project" value="TreeGrafter"/>
</dbReference>
<dbReference type="OrthoDB" id="10250549at2759"/>
<feature type="domain" description="Nucleotidyl transferase" evidence="10">
    <location>
        <begin position="37"/>
        <end position="150"/>
    </location>
</feature>
<proteinExistence type="inferred from homology"/>
<comment type="subunit">
    <text evidence="9">Component of the translation initiation factor 2B (eIF2B) complex which is a heterodecamer of two sets of five different subunits: alpha, beta, gamma, delta and epsilon. Subunits alpha, beta and delta comprise a regulatory subcomplex and subunits epsilon and gamma comprise a catalytic subcomplex. Within the complex, the hexameric regulatory complex resides at the center, with the two heterodimeric catalytic subcomplexes bound on opposite sides.</text>
</comment>
<keyword evidence="13" id="KW-1185">Reference proteome</keyword>
<organism evidence="12 13">
    <name type="scientific">Coemansia brasiliensis</name>
    <dbReference type="NCBI Taxonomy" id="2650707"/>
    <lineage>
        <taxon>Eukaryota</taxon>
        <taxon>Fungi</taxon>
        <taxon>Fungi incertae sedis</taxon>
        <taxon>Zoopagomycota</taxon>
        <taxon>Kickxellomycotina</taxon>
        <taxon>Kickxellomycetes</taxon>
        <taxon>Kickxellales</taxon>
        <taxon>Kickxellaceae</taxon>
        <taxon>Coemansia</taxon>
    </lineage>
</organism>
<evidence type="ECO:0000256" key="6">
    <source>
        <dbReference type="ARBA" id="ARBA00044196"/>
    </source>
</evidence>
<name>A0A9W8I453_9FUNG</name>
<dbReference type="PANTHER" id="PTHR45989">
    <property type="entry name" value="TRANSLATION INITIATION FACTOR EIF-2B SUBUNIT GAMMA"/>
    <property type="match status" value="1"/>
</dbReference>
<evidence type="ECO:0000259" key="11">
    <source>
        <dbReference type="Pfam" id="PF25084"/>
    </source>
</evidence>
<gene>
    <name evidence="12" type="primary">GCD1</name>
    <name evidence="12" type="ORF">IWW36_005227</name>
</gene>
<dbReference type="GO" id="GO:0005085">
    <property type="term" value="F:guanyl-nucleotide exchange factor activity"/>
    <property type="evidence" value="ECO:0007669"/>
    <property type="project" value="TreeGrafter"/>
</dbReference>
<accession>A0A9W8I453</accession>
<evidence type="ECO:0000256" key="7">
    <source>
        <dbReference type="ARBA" id="ARBA00044229"/>
    </source>
</evidence>
<evidence type="ECO:0000256" key="4">
    <source>
        <dbReference type="ARBA" id="ARBA00022540"/>
    </source>
</evidence>
<keyword evidence="4 12" id="KW-0396">Initiation factor</keyword>
<comment type="caution">
    <text evidence="12">The sequence shown here is derived from an EMBL/GenBank/DDBJ whole genome shotgun (WGS) entry which is preliminary data.</text>
</comment>
<dbReference type="Gene3D" id="2.160.10.10">
    <property type="entry name" value="Hexapeptide repeat proteins"/>
    <property type="match status" value="1"/>
</dbReference>
<evidence type="ECO:0000313" key="12">
    <source>
        <dbReference type="EMBL" id="KAJ2844338.1"/>
    </source>
</evidence>
<dbReference type="Pfam" id="PF00483">
    <property type="entry name" value="NTP_transferase"/>
    <property type="match status" value="1"/>
</dbReference>
<evidence type="ECO:0000313" key="13">
    <source>
        <dbReference type="Proteomes" id="UP001139887"/>
    </source>
</evidence>
<comment type="subcellular location">
    <subcellularLocation>
        <location evidence="1">Cytoplasm</location>
        <location evidence="1">Cytosol</location>
    </subcellularLocation>
</comment>
<dbReference type="AlphaFoldDB" id="A0A9W8I453"/>
<keyword evidence="5" id="KW-0648">Protein biosynthesis</keyword>
<protein>
    <recommendedName>
        <fullName evidence="6">Translation initiation factor eIF2B subunit gamma</fullName>
    </recommendedName>
    <alternativeName>
        <fullName evidence="7">eIF2B GDP-GTP exchange factor subunit gamma</fullName>
    </alternativeName>
</protein>
<sequence>MFSVAAQPFDSHKPEVTAVVLALPEKGMAVLTEHANMSHALLPIANRPMIWYTLQWLEQGGILDIKIVTTRESEADIVGYIEVYKGIASITVKALGDVSGTADALRQVAPLIKSNFVVMPCDLVVDVPATHFFDLVRIKRPAVATMFCEPMKSEGGGGSTKSADTQLCVGIDQPTSRLVLLQEIEEEREDLALSMPLIRRFPSMALSEKMQDTHVYMFQRWVLDFVMAHSEIESLQEDLLPLLVRAQSQPRLLEKHEIAKYIPEASTTASMGVYDSAAQLGLNAGEGGQSKQDSLEVFVYVRRGGIIGRANEVPRYCDLNSVVTRITTGAHTDSSAVLAQQTQVGTESMVGASSQLRERCSVKRSVVGAHCNIGKDVKIINSVVMDHVTIGDGVRLESCVVCKLATIGNSAQLKGCEVAPNVFVPDASNLKNTEITDDSEVFD</sequence>
<evidence type="ECO:0000256" key="3">
    <source>
        <dbReference type="ARBA" id="ARBA00022490"/>
    </source>
</evidence>
<dbReference type="PANTHER" id="PTHR45989:SF1">
    <property type="entry name" value="TRANSLATION INITIATION FACTOR EIF-2B SUBUNIT GAMMA"/>
    <property type="match status" value="1"/>
</dbReference>
<dbReference type="InterPro" id="IPR029044">
    <property type="entry name" value="Nucleotide-diphossugar_trans"/>
</dbReference>
<dbReference type="Proteomes" id="UP001139887">
    <property type="component" value="Unassembled WGS sequence"/>
</dbReference>
<feature type="domain" description="EIF2B subunit epsilon/gamma LbH" evidence="11">
    <location>
        <begin position="332"/>
        <end position="427"/>
    </location>
</feature>
<dbReference type="InterPro" id="IPR056764">
    <property type="entry name" value="LbH_EIF2B3/5"/>
</dbReference>
<dbReference type="SUPFAM" id="SSF53448">
    <property type="entry name" value="Nucleotide-diphospho-sugar transferases"/>
    <property type="match status" value="1"/>
</dbReference>
<evidence type="ECO:0000256" key="5">
    <source>
        <dbReference type="ARBA" id="ARBA00022917"/>
    </source>
</evidence>
<dbReference type="GO" id="GO:0005829">
    <property type="term" value="C:cytosol"/>
    <property type="evidence" value="ECO:0007669"/>
    <property type="project" value="UniProtKB-SubCell"/>
</dbReference>
<dbReference type="CDD" id="cd04652">
    <property type="entry name" value="LbH_eIF2B_gamma_C"/>
    <property type="match status" value="1"/>
</dbReference>
<dbReference type="Pfam" id="PF25084">
    <property type="entry name" value="LbH_EIF2B"/>
    <property type="match status" value="1"/>
</dbReference>
<dbReference type="InterPro" id="IPR051960">
    <property type="entry name" value="eIF2B_gamma"/>
</dbReference>
<dbReference type="GO" id="GO:0005851">
    <property type="term" value="C:eukaryotic translation initiation factor 2B complex"/>
    <property type="evidence" value="ECO:0007669"/>
    <property type="project" value="TreeGrafter"/>
</dbReference>